<comment type="caution">
    <text evidence="1">The sequence shown here is derived from an EMBL/GenBank/DDBJ whole genome shotgun (WGS) entry which is preliminary data.</text>
</comment>
<name>A0ACB0YS46_MELEN</name>
<evidence type="ECO:0000313" key="2">
    <source>
        <dbReference type="Proteomes" id="UP001497535"/>
    </source>
</evidence>
<proteinExistence type="predicted"/>
<organism evidence="1 2">
    <name type="scientific">Meloidogyne enterolobii</name>
    <name type="common">Root-knot nematode worm</name>
    <name type="synonym">Meloidogyne mayaguensis</name>
    <dbReference type="NCBI Taxonomy" id="390850"/>
    <lineage>
        <taxon>Eukaryota</taxon>
        <taxon>Metazoa</taxon>
        <taxon>Ecdysozoa</taxon>
        <taxon>Nematoda</taxon>
        <taxon>Chromadorea</taxon>
        <taxon>Rhabditida</taxon>
        <taxon>Tylenchina</taxon>
        <taxon>Tylenchomorpha</taxon>
        <taxon>Tylenchoidea</taxon>
        <taxon>Meloidogynidae</taxon>
        <taxon>Meloidogyninae</taxon>
        <taxon>Meloidogyne</taxon>
    </lineage>
</organism>
<reference evidence="1" key="1">
    <citation type="submission" date="2023-11" db="EMBL/GenBank/DDBJ databases">
        <authorList>
            <person name="Poullet M."/>
        </authorList>
    </citation>
    <scope>NUCLEOTIDE SEQUENCE</scope>
    <source>
        <strain evidence="1">E1834</strain>
    </source>
</reference>
<sequence>MIFEIFNCSPLCCANKSFKNQKLKHKKSSTTLNDYLQRSSNLNKKYLNFERNDWKKYCGIKLHVLEATKIISIFGCLFAFFPLFLFKFSLFDINYFNLLINCLTVFLANGSLFMAIKQRKAILCLPFLLINMLSISLIFNYIFIILRMFSPWPVLDTILGIGYVSDQLEEEDRELASASIRLLLLWLFLFIFIACLLLWIELIVIQTFKYLTKISVQIADIEVYRSVYFIDNNSESKNSKKKNSDWSSLWL</sequence>
<protein>
    <submittedName>
        <fullName evidence="1">Uncharacterized protein</fullName>
    </submittedName>
</protein>
<keyword evidence="2" id="KW-1185">Reference proteome</keyword>
<dbReference type="EMBL" id="CAVMJV010000017">
    <property type="protein sequence ID" value="CAK5058714.1"/>
    <property type="molecule type" value="Genomic_DNA"/>
</dbReference>
<evidence type="ECO:0000313" key="1">
    <source>
        <dbReference type="EMBL" id="CAK5058714.1"/>
    </source>
</evidence>
<accession>A0ACB0YS46</accession>
<dbReference type="Proteomes" id="UP001497535">
    <property type="component" value="Unassembled WGS sequence"/>
</dbReference>
<gene>
    <name evidence="1" type="ORF">MENTE1834_LOCUS15517</name>
</gene>